<dbReference type="Proteomes" id="UP000070155">
    <property type="component" value="Unassembled WGS sequence"/>
</dbReference>
<evidence type="ECO:0000313" key="2">
    <source>
        <dbReference type="Proteomes" id="UP000070155"/>
    </source>
</evidence>
<protein>
    <submittedName>
        <fullName evidence="1">Uncharacterized protein</fullName>
    </submittedName>
</protein>
<accession>A0A133UJM1</accession>
<dbReference type="PANTHER" id="PTHR35610">
    <property type="entry name" value="3-ISOPROPYLMALATE DEHYDRATASE-RELATED"/>
    <property type="match status" value="1"/>
</dbReference>
<organism evidence="1 2">
    <name type="scientific">candidate division MSBL1 archaeon SCGC-AAA259I07</name>
    <dbReference type="NCBI Taxonomy" id="1698266"/>
    <lineage>
        <taxon>Archaea</taxon>
        <taxon>Methanobacteriati</taxon>
        <taxon>Methanobacteriota</taxon>
        <taxon>candidate division MSBL1</taxon>
    </lineage>
</organism>
<dbReference type="SUPFAM" id="SSF159659">
    <property type="entry name" value="Cgl1923-like"/>
    <property type="match status" value="1"/>
</dbReference>
<dbReference type="AlphaFoldDB" id="A0A133UJM1"/>
<dbReference type="InterPro" id="IPR019151">
    <property type="entry name" value="Proteasome_assmbl_chaperone_2"/>
</dbReference>
<dbReference type="PANTHER" id="PTHR35610:SF7">
    <property type="entry name" value="3-ISOPROPYLMALATE DEHYDRATASE"/>
    <property type="match status" value="1"/>
</dbReference>
<evidence type="ECO:0000313" key="1">
    <source>
        <dbReference type="EMBL" id="KXA94398.1"/>
    </source>
</evidence>
<dbReference type="Gene3D" id="3.40.50.10900">
    <property type="entry name" value="PAC-like subunit"/>
    <property type="match status" value="1"/>
</dbReference>
<reference evidence="1 2" key="1">
    <citation type="journal article" date="2016" name="Sci. Rep.">
        <title>Metabolic traits of an uncultured archaeal lineage -MSBL1- from brine pools of the Red Sea.</title>
        <authorList>
            <person name="Mwirichia R."/>
            <person name="Alam I."/>
            <person name="Rashid M."/>
            <person name="Vinu M."/>
            <person name="Ba-Alawi W."/>
            <person name="Anthony Kamau A."/>
            <person name="Kamanda Ngugi D."/>
            <person name="Goker M."/>
            <person name="Klenk H.P."/>
            <person name="Bajic V."/>
            <person name="Stingl U."/>
        </authorList>
    </citation>
    <scope>NUCLEOTIDE SEQUENCE [LARGE SCALE GENOMIC DNA]</scope>
    <source>
        <strain evidence="1">SCGC-AAA259I07</strain>
    </source>
</reference>
<dbReference type="EMBL" id="LHXQ01000050">
    <property type="protein sequence ID" value="KXA94398.1"/>
    <property type="molecule type" value="Genomic_DNA"/>
</dbReference>
<sequence>MSSNLKYLKKPELTKPIAIAGLPGIALIGKMAVEYLIEKYDGEKFAELESDKFPGWAVRENGLVRDLKIHFYKVSIPGFDRDIVILTGDAQASSSEGQYELSQEIAETLSKEGVETMITMAAFLDSDGKKSSVVGAATDSDTAKLIGENDVELLDGGRIVGMNGLLVSSAAAQNMNGFTLLGTTEGKDTDPEASQNVLTRFSKIYDLDLDLSDFDEKTYPETFDNLDFESGDIQITPHTPCPILY</sequence>
<keyword evidence="2" id="KW-1185">Reference proteome</keyword>
<feature type="non-terminal residue" evidence="1">
    <location>
        <position position="245"/>
    </location>
</feature>
<name>A0A133UJM1_9EURY</name>
<proteinExistence type="predicted"/>
<gene>
    <name evidence="1" type="ORF">AKJ36_02940</name>
</gene>
<dbReference type="Pfam" id="PF09754">
    <property type="entry name" value="PAC2"/>
    <property type="match status" value="1"/>
</dbReference>
<dbReference type="InterPro" id="IPR038389">
    <property type="entry name" value="PSMG2_sf"/>
</dbReference>
<comment type="caution">
    <text evidence="1">The sequence shown here is derived from an EMBL/GenBank/DDBJ whole genome shotgun (WGS) entry which is preliminary data.</text>
</comment>